<keyword evidence="4" id="KW-0378">Hydrolase</keyword>
<dbReference type="Gene3D" id="3.50.30.40">
    <property type="entry name" value="Ribonuclease E inhibitor RraA/RraA-like"/>
    <property type="match status" value="1"/>
</dbReference>
<dbReference type="GO" id="GO:0016787">
    <property type="term" value="F:hydrolase activity"/>
    <property type="evidence" value="ECO:0007669"/>
    <property type="project" value="UniProtKB-KW"/>
</dbReference>
<dbReference type="PANTHER" id="PTHR11820:SF112">
    <property type="entry name" value="FUMARYLACETOACETATE HYDROLASE FAMILY PROTEIN (AFU_ORTHOLOGUE AFUA_1G02370)-RELATED"/>
    <property type="match status" value="1"/>
</dbReference>
<dbReference type="InterPro" id="IPR011234">
    <property type="entry name" value="Fumarylacetoacetase-like_C"/>
</dbReference>
<evidence type="ECO:0000259" key="3">
    <source>
        <dbReference type="Pfam" id="PF01557"/>
    </source>
</evidence>
<dbReference type="Pfam" id="PF01557">
    <property type="entry name" value="FAA_hydrolase"/>
    <property type="match status" value="1"/>
</dbReference>
<dbReference type="Gene3D" id="3.90.850.10">
    <property type="entry name" value="Fumarylacetoacetase-like, C-terminal domain"/>
    <property type="match status" value="1"/>
</dbReference>
<reference evidence="4 5" key="1">
    <citation type="submission" date="2023-05" db="EMBL/GenBank/DDBJ databases">
        <title>Lithophilousrod everest ZFBP1038 complete genpme.</title>
        <authorList>
            <person name="Tian M."/>
        </authorList>
    </citation>
    <scope>NUCLEOTIDE SEQUENCE [LARGE SCALE GENOMIC DNA]</scope>
    <source>
        <strain evidence="4 5">ZFBP1038</strain>
    </source>
</reference>
<protein>
    <submittedName>
        <fullName evidence="4">Fumarylacetoacetate hydrolase family protein</fullName>
    </submittedName>
</protein>
<gene>
    <name evidence="4" type="ORF">LWF01_17850</name>
</gene>
<feature type="region of interest" description="Disordered" evidence="2">
    <location>
        <begin position="503"/>
        <end position="526"/>
    </location>
</feature>
<dbReference type="SUPFAM" id="SSF89562">
    <property type="entry name" value="RraA-like"/>
    <property type="match status" value="1"/>
</dbReference>
<dbReference type="Pfam" id="PF03737">
    <property type="entry name" value="RraA-like"/>
    <property type="match status" value="1"/>
</dbReference>
<evidence type="ECO:0000313" key="5">
    <source>
        <dbReference type="Proteomes" id="UP001209083"/>
    </source>
</evidence>
<dbReference type="NCBIfam" id="NF006093">
    <property type="entry name" value="PRK08245.1"/>
    <property type="match status" value="1"/>
</dbReference>
<sequence length="526" mass="54982">MLGHRPGKVFAVHLNYKSRAAQRGRTPEQASYFFKPASSLSGSGEVARPEGTELLGFEGEIAVVIGAPARNVSPEDGWSHIGWVTASNDLGLYDLRYADKGSNVRSKGGDGFTPLGPELLDARRVRPDGLRIRTWLDGELVQDDTTAELLFDFGHLVADLSRMSTLEAGDVILTGTPAGASVAEPGQVISVEVSSLDDEELSTGKLETRVVSGPPLGECGSPAKPDDAARADAYGTESGPAATSAAALRIETSATAAASPAATSAATTPATSPEAVAPAGLSATQRERLGKVAVATLSAQLRKRGYDTVSLDGVHPLTPGTTIIGTARTLRYVPFRKDLFAAKGGGHNAQKRAIDTVNEGEVLVMEARGHSEAGTLGDILAARAQLRGAAGIITDGAVRDAAAVADLGLPVYSSGRHPAVLGRRHVPWDTDITISCGGATVQPGDIIVGNDDGVLVIPPALLDEVLADSEQQEHEEAFILEQVQSGRSVDGLYPLTKESRAEYEDWAQRRGDRPQPLAESPSGNQS</sequence>
<evidence type="ECO:0000313" key="4">
    <source>
        <dbReference type="EMBL" id="WGW14152.1"/>
    </source>
</evidence>
<dbReference type="Proteomes" id="UP001209083">
    <property type="component" value="Chromosome"/>
</dbReference>
<dbReference type="NCBIfam" id="NF009399">
    <property type="entry name" value="PRK12764.1"/>
    <property type="match status" value="1"/>
</dbReference>
<dbReference type="InterPro" id="IPR036663">
    <property type="entry name" value="Fumarylacetoacetase_C_sf"/>
</dbReference>
<dbReference type="PANTHER" id="PTHR11820">
    <property type="entry name" value="ACYLPYRUVASE"/>
    <property type="match status" value="1"/>
</dbReference>
<evidence type="ECO:0000256" key="1">
    <source>
        <dbReference type="ARBA" id="ARBA00022723"/>
    </source>
</evidence>
<feature type="region of interest" description="Disordered" evidence="2">
    <location>
        <begin position="195"/>
        <end position="238"/>
    </location>
</feature>
<keyword evidence="5" id="KW-1185">Reference proteome</keyword>
<organism evidence="4 5">
    <name type="scientific">Saxibacter everestensis</name>
    <dbReference type="NCBI Taxonomy" id="2909229"/>
    <lineage>
        <taxon>Bacteria</taxon>
        <taxon>Bacillati</taxon>
        <taxon>Actinomycetota</taxon>
        <taxon>Actinomycetes</taxon>
        <taxon>Micrococcales</taxon>
        <taxon>Brevibacteriaceae</taxon>
        <taxon>Saxibacter</taxon>
    </lineage>
</organism>
<proteinExistence type="predicted"/>
<dbReference type="InterPro" id="IPR005493">
    <property type="entry name" value="RraA/RraA-like"/>
</dbReference>
<feature type="compositionally biased region" description="Basic and acidic residues" evidence="2">
    <location>
        <begin position="503"/>
        <end position="513"/>
    </location>
</feature>
<feature type="compositionally biased region" description="Low complexity" evidence="2">
    <location>
        <begin position="257"/>
        <end position="279"/>
    </location>
</feature>
<dbReference type="SUPFAM" id="SSF56529">
    <property type="entry name" value="FAH"/>
    <property type="match status" value="1"/>
</dbReference>
<feature type="domain" description="Fumarylacetoacetase-like C-terminal" evidence="3">
    <location>
        <begin position="8"/>
        <end position="211"/>
    </location>
</feature>
<evidence type="ECO:0000256" key="2">
    <source>
        <dbReference type="SAM" id="MobiDB-lite"/>
    </source>
</evidence>
<dbReference type="CDD" id="cd16841">
    <property type="entry name" value="RraA_family"/>
    <property type="match status" value="1"/>
</dbReference>
<feature type="region of interest" description="Disordered" evidence="2">
    <location>
        <begin position="257"/>
        <end position="282"/>
    </location>
</feature>
<keyword evidence="1" id="KW-0479">Metal-binding</keyword>
<dbReference type="EMBL" id="CP090958">
    <property type="protein sequence ID" value="WGW14152.1"/>
    <property type="molecule type" value="Genomic_DNA"/>
</dbReference>
<name>A0ABY8QYP5_9MICO</name>
<accession>A0ABY8QYP5</accession>
<dbReference type="InterPro" id="IPR036704">
    <property type="entry name" value="RraA/RraA-like_sf"/>
</dbReference>